<feature type="region of interest" description="Disordered" evidence="5">
    <location>
        <begin position="1"/>
        <end position="31"/>
    </location>
</feature>
<organism evidence="7 8">
    <name type="scientific">Goodfellowiella coeruleoviolacea</name>
    <dbReference type="NCBI Taxonomy" id="334858"/>
    <lineage>
        <taxon>Bacteria</taxon>
        <taxon>Bacillati</taxon>
        <taxon>Actinomycetota</taxon>
        <taxon>Actinomycetes</taxon>
        <taxon>Pseudonocardiales</taxon>
        <taxon>Pseudonocardiaceae</taxon>
        <taxon>Goodfellowiella</taxon>
    </lineage>
</organism>
<dbReference type="PROSITE" id="PS50977">
    <property type="entry name" value="HTH_TETR_2"/>
    <property type="match status" value="1"/>
</dbReference>
<sequence length="241" mass="25969">MSTSAGSPADTVNRGDLAPVPGVPRGGDLPLRERKKLRTRRALADAALRLFTERGFEATTLDQVVGAVEVSKRTFFRNFSCKEEAVLTGETELWGEFVTALADRDLCGMLLTAVGDTLLDTVRSIVEISGDDQWWDRYLRERRLLADTPTLRAYGMVFCANVQREIVSQVGARLGLGPAGDLRLRLLVDQVVVAWRCATEDWITAGGADGAEGVHARLAQALAALPTSLALTAAECTAGVP</sequence>
<dbReference type="GO" id="GO:0003700">
    <property type="term" value="F:DNA-binding transcription factor activity"/>
    <property type="evidence" value="ECO:0007669"/>
    <property type="project" value="TreeGrafter"/>
</dbReference>
<comment type="caution">
    <text evidence="7">The sequence shown here is derived from an EMBL/GenBank/DDBJ whole genome shotgun (WGS) entry which is preliminary data.</text>
</comment>
<dbReference type="AlphaFoldDB" id="A0AAE3KFW0"/>
<evidence type="ECO:0000256" key="3">
    <source>
        <dbReference type="ARBA" id="ARBA00023163"/>
    </source>
</evidence>
<dbReference type="InterPro" id="IPR050109">
    <property type="entry name" value="HTH-type_TetR-like_transc_reg"/>
</dbReference>
<dbReference type="InterPro" id="IPR001647">
    <property type="entry name" value="HTH_TetR"/>
</dbReference>
<dbReference type="Gene3D" id="1.10.357.10">
    <property type="entry name" value="Tetracycline Repressor, domain 2"/>
    <property type="match status" value="1"/>
</dbReference>
<dbReference type="PANTHER" id="PTHR30055">
    <property type="entry name" value="HTH-TYPE TRANSCRIPTIONAL REGULATOR RUTR"/>
    <property type="match status" value="1"/>
</dbReference>
<keyword evidence="2 4" id="KW-0238">DNA-binding</keyword>
<keyword evidence="1" id="KW-0805">Transcription regulation</keyword>
<dbReference type="InterPro" id="IPR041347">
    <property type="entry name" value="MftR_C"/>
</dbReference>
<dbReference type="InterPro" id="IPR009057">
    <property type="entry name" value="Homeodomain-like_sf"/>
</dbReference>
<proteinExistence type="predicted"/>
<evidence type="ECO:0000256" key="1">
    <source>
        <dbReference type="ARBA" id="ARBA00023015"/>
    </source>
</evidence>
<evidence type="ECO:0000256" key="5">
    <source>
        <dbReference type="SAM" id="MobiDB-lite"/>
    </source>
</evidence>
<dbReference type="RefSeq" id="WP_253770075.1">
    <property type="nucleotide sequence ID" value="NZ_JAMTCK010000004.1"/>
</dbReference>
<dbReference type="Pfam" id="PF17754">
    <property type="entry name" value="TetR_C_14"/>
    <property type="match status" value="1"/>
</dbReference>
<evidence type="ECO:0000256" key="2">
    <source>
        <dbReference type="ARBA" id="ARBA00023125"/>
    </source>
</evidence>
<name>A0AAE3KFW0_9PSEU</name>
<feature type="DNA-binding region" description="H-T-H motif" evidence="4">
    <location>
        <begin position="60"/>
        <end position="79"/>
    </location>
</feature>
<protein>
    <submittedName>
        <fullName evidence="7">Transcriptional regulator, TetR family</fullName>
    </submittedName>
</protein>
<reference evidence="7" key="1">
    <citation type="submission" date="2022-06" db="EMBL/GenBank/DDBJ databases">
        <title>Genomic Encyclopedia of Archaeal and Bacterial Type Strains, Phase II (KMG-II): from individual species to whole genera.</title>
        <authorList>
            <person name="Goeker M."/>
        </authorList>
    </citation>
    <scope>NUCLEOTIDE SEQUENCE</scope>
    <source>
        <strain evidence="7">DSM 43935</strain>
    </source>
</reference>
<evidence type="ECO:0000259" key="6">
    <source>
        <dbReference type="PROSITE" id="PS50977"/>
    </source>
</evidence>
<evidence type="ECO:0000313" key="7">
    <source>
        <dbReference type="EMBL" id="MCP2165380.1"/>
    </source>
</evidence>
<dbReference type="SUPFAM" id="SSF46689">
    <property type="entry name" value="Homeodomain-like"/>
    <property type="match status" value="1"/>
</dbReference>
<evidence type="ECO:0000256" key="4">
    <source>
        <dbReference type="PROSITE-ProRule" id="PRU00335"/>
    </source>
</evidence>
<gene>
    <name evidence="7" type="ORF">LX83_002229</name>
</gene>
<dbReference type="Gene3D" id="1.10.10.60">
    <property type="entry name" value="Homeodomain-like"/>
    <property type="match status" value="1"/>
</dbReference>
<dbReference type="Proteomes" id="UP001206128">
    <property type="component" value="Unassembled WGS sequence"/>
</dbReference>
<dbReference type="Pfam" id="PF00440">
    <property type="entry name" value="TetR_N"/>
    <property type="match status" value="1"/>
</dbReference>
<dbReference type="EMBL" id="JAMTCK010000004">
    <property type="protein sequence ID" value="MCP2165380.1"/>
    <property type="molecule type" value="Genomic_DNA"/>
</dbReference>
<evidence type="ECO:0000313" key="8">
    <source>
        <dbReference type="Proteomes" id="UP001206128"/>
    </source>
</evidence>
<accession>A0AAE3KFW0</accession>
<dbReference type="PANTHER" id="PTHR30055:SF238">
    <property type="entry name" value="MYCOFACTOCIN BIOSYNTHESIS TRANSCRIPTIONAL REGULATOR MFTR-RELATED"/>
    <property type="match status" value="1"/>
</dbReference>
<keyword evidence="3" id="KW-0804">Transcription</keyword>
<keyword evidence="8" id="KW-1185">Reference proteome</keyword>
<dbReference type="GO" id="GO:0000976">
    <property type="term" value="F:transcription cis-regulatory region binding"/>
    <property type="evidence" value="ECO:0007669"/>
    <property type="project" value="TreeGrafter"/>
</dbReference>
<dbReference type="PRINTS" id="PR00455">
    <property type="entry name" value="HTHTETR"/>
</dbReference>
<feature type="domain" description="HTH tetR-type" evidence="6">
    <location>
        <begin position="37"/>
        <end position="97"/>
    </location>
</feature>